<proteinExistence type="predicted"/>
<evidence type="ECO:0000313" key="8">
    <source>
        <dbReference type="Proteomes" id="UP000593758"/>
    </source>
</evidence>
<dbReference type="Proteomes" id="UP000593758">
    <property type="component" value="Chromosome"/>
</dbReference>
<keyword evidence="5" id="KW-0460">Magnesium</keyword>
<protein>
    <recommendedName>
        <fullName evidence="9">ADP-dependent phosphofructokinase/glucokinase</fullName>
    </recommendedName>
</protein>
<dbReference type="SUPFAM" id="SSF53613">
    <property type="entry name" value="Ribokinase-like"/>
    <property type="match status" value="1"/>
</dbReference>
<dbReference type="EMBL" id="CP063169">
    <property type="protein sequence ID" value="QOR69329.1"/>
    <property type="molecule type" value="Genomic_DNA"/>
</dbReference>
<keyword evidence="8" id="KW-1185">Reference proteome</keyword>
<dbReference type="PANTHER" id="PTHR21208">
    <property type="entry name" value="ADP-DEPENDENT GLUCOKINASE"/>
    <property type="match status" value="1"/>
</dbReference>
<dbReference type="InterPro" id="IPR007666">
    <property type="entry name" value="ADP_PFK/GK"/>
</dbReference>
<dbReference type="KEGG" id="halt:IM660_11515"/>
<keyword evidence="4" id="KW-0418">Kinase</keyword>
<evidence type="ECO:0000256" key="3">
    <source>
        <dbReference type="ARBA" id="ARBA00022723"/>
    </source>
</evidence>
<dbReference type="GO" id="GO:0016301">
    <property type="term" value="F:kinase activity"/>
    <property type="evidence" value="ECO:0007669"/>
    <property type="project" value="UniProtKB-KW"/>
</dbReference>
<evidence type="ECO:0000256" key="1">
    <source>
        <dbReference type="ARBA" id="ARBA00022490"/>
    </source>
</evidence>
<dbReference type="RefSeq" id="WP_193495638.1">
    <property type="nucleotide sequence ID" value="NZ_CP063169.1"/>
</dbReference>
<organism evidence="7 8">
    <name type="scientific">Ruania alkalisoli</name>
    <dbReference type="NCBI Taxonomy" id="2779775"/>
    <lineage>
        <taxon>Bacteria</taxon>
        <taxon>Bacillati</taxon>
        <taxon>Actinomycetota</taxon>
        <taxon>Actinomycetes</taxon>
        <taxon>Micrococcales</taxon>
        <taxon>Ruaniaceae</taxon>
        <taxon>Ruania</taxon>
    </lineage>
</organism>
<keyword evidence="2" id="KW-0808">Transferase</keyword>
<sequence>MTPEVLLGFGGNVDVEITWDDAVLTRLAVEHGIADHELDTAIEITDERSLVISILAFARAGHGGERFVASASVLETFPARFDHSWTLGGTGIRAALVMQTLGIPSMVHLVSTNDIMRDLLPAGVHRLSSASEDSLDPHLIVQFPRGAHVRTDRLAVTAPKANRLIYVNDPPNRDLVLSDEIEQVAPSLNVLLVTGLNSMQDAGLVTDRLRRVARVIEKMPDGALVFFEDAGQHVPALGKQVLAAMAELADVISMNEDELFGHLGRTVDLNDAGAVEGALREAQTQIGARTLVVHTQHWAAALGPLAQQLRPALRAGVVAAGTRYLVGDGATRADHERTAALPVQAGSAVVAHQLEQAGDVTCVPALDLRTDTPTTIGLGDTFVGGLLAAYAGERHSEGVNA</sequence>
<gene>
    <name evidence="7" type="ORF">IM660_11515</name>
</gene>
<name>A0A7M1SP40_9MICO</name>
<evidence type="ECO:0000313" key="7">
    <source>
        <dbReference type="EMBL" id="QOR69329.1"/>
    </source>
</evidence>
<evidence type="ECO:0000256" key="5">
    <source>
        <dbReference type="ARBA" id="ARBA00022842"/>
    </source>
</evidence>
<evidence type="ECO:0000256" key="6">
    <source>
        <dbReference type="ARBA" id="ARBA00023152"/>
    </source>
</evidence>
<keyword evidence="3" id="KW-0479">Metal-binding</keyword>
<evidence type="ECO:0000256" key="4">
    <source>
        <dbReference type="ARBA" id="ARBA00022777"/>
    </source>
</evidence>
<dbReference type="PANTHER" id="PTHR21208:SF1">
    <property type="entry name" value="ADP-DEPENDENT GLUCOKINASE"/>
    <property type="match status" value="1"/>
</dbReference>
<accession>A0A7M1SP40</accession>
<reference evidence="7 8" key="1">
    <citation type="submission" date="2020-10" db="EMBL/GenBank/DDBJ databases">
        <title>Haloactinobacterium sp. RN3S43, a bacterium isolated from saline soil.</title>
        <authorList>
            <person name="Sun J.-Q."/>
        </authorList>
    </citation>
    <scope>NUCLEOTIDE SEQUENCE [LARGE SCALE GENOMIC DNA]</scope>
    <source>
        <strain evidence="7 8">RN3S43</strain>
    </source>
</reference>
<dbReference type="GO" id="GO:0006096">
    <property type="term" value="P:glycolytic process"/>
    <property type="evidence" value="ECO:0007669"/>
    <property type="project" value="UniProtKB-KW"/>
</dbReference>
<evidence type="ECO:0000256" key="2">
    <source>
        <dbReference type="ARBA" id="ARBA00022679"/>
    </source>
</evidence>
<dbReference type="Gene3D" id="3.40.1190.20">
    <property type="match status" value="1"/>
</dbReference>
<keyword evidence="6" id="KW-0324">Glycolysis</keyword>
<dbReference type="GO" id="GO:0016773">
    <property type="term" value="F:phosphotransferase activity, alcohol group as acceptor"/>
    <property type="evidence" value="ECO:0007669"/>
    <property type="project" value="InterPro"/>
</dbReference>
<evidence type="ECO:0008006" key="9">
    <source>
        <dbReference type="Google" id="ProtNLM"/>
    </source>
</evidence>
<dbReference type="GO" id="GO:0046872">
    <property type="term" value="F:metal ion binding"/>
    <property type="evidence" value="ECO:0007669"/>
    <property type="project" value="UniProtKB-KW"/>
</dbReference>
<dbReference type="Pfam" id="PF04587">
    <property type="entry name" value="ADP_PFK_GK"/>
    <property type="match status" value="1"/>
</dbReference>
<dbReference type="InterPro" id="IPR029056">
    <property type="entry name" value="Ribokinase-like"/>
</dbReference>
<dbReference type="PROSITE" id="PS51255">
    <property type="entry name" value="ADPK"/>
    <property type="match status" value="1"/>
</dbReference>
<keyword evidence="1" id="KW-0963">Cytoplasm</keyword>
<dbReference type="AlphaFoldDB" id="A0A7M1SP40"/>